<dbReference type="PROSITE" id="PS50157">
    <property type="entry name" value="ZINC_FINGER_C2H2_2"/>
    <property type="match status" value="1"/>
</dbReference>
<comment type="subcellular location">
    <subcellularLocation>
        <location evidence="1">Nucleus</location>
    </subcellularLocation>
</comment>
<dbReference type="Pfam" id="PF11931">
    <property type="entry name" value="SF3a60_Prp9_C"/>
    <property type="match status" value="1"/>
</dbReference>
<accession>A0A9W8CRM2</accession>
<evidence type="ECO:0000313" key="11">
    <source>
        <dbReference type="EMBL" id="KAJ1720972.1"/>
    </source>
</evidence>
<dbReference type="GO" id="GO:0005681">
    <property type="term" value="C:spliceosomal complex"/>
    <property type="evidence" value="ECO:0007669"/>
    <property type="project" value="InterPro"/>
</dbReference>
<evidence type="ECO:0000313" key="12">
    <source>
        <dbReference type="Proteomes" id="UP001149813"/>
    </source>
</evidence>
<protein>
    <submittedName>
        <fullName evidence="11">Pre-mRNA-splicing factor sap61</fullName>
        <ecNumber evidence="11">6.5.1.1</ecNumber>
    </submittedName>
</protein>
<evidence type="ECO:0000259" key="10">
    <source>
        <dbReference type="PROSITE" id="PS50171"/>
    </source>
</evidence>
<name>A0A9W8CRM2_9FUNG</name>
<dbReference type="PANTHER" id="PTHR12786:SF2">
    <property type="entry name" value="SPLICING FACTOR 3A SUBUNIT 3"/>
    <property type="match status" value="1"/>
</dbReference>
<keyword evidence="5" id="KW-0862">Zinc</keyword>
<feature type="domain" description="C2H2-type" evidence="9">
    <location>
        <begin position="297"/>
        <end position="324"/>
    </location>
</feature>
<feature type="compositionally biased region" description="Acidic residues" evidence="8">
    <location>
        <begin position="399"/>
        <end position="416"/>
    </location>
</feature>
<dbReference type="GO" id="GO:0008270">
    <property type="term" value="F:zinc ion binding"/>
    <property type="evidence" value="ECO:0007669"/>
    <property type="project" value="UniProtKB-KW"/>
</dbReference>
<dbReference type="EC" id="6.5.1.1" evidence="11"/>
<dbReference type="PROSITE" id="PS00028">
    <property type="entry name" value="ZINC_FINGER_C2H2_1"/>
    <property type="match status" value="1"/>
</dbReference>
<feature type="region of interest" description="Disordered" evidence="8">
    <location>
        <begin position="313"/>
        <end position="354"/>
    </location>
</feature>
<evidence type="ECO:0000256" key="1">
    <source>
        <dbReference type="ARBA" id="ARBA00004123"/>
    </source>
</evidence>
<evidence type="ECO:0000256" key="7">
    <source>
        <dbReference type="PROSITE-ProRule" id="PRU00042"/>
    </source>
</evidence>
<dbReference type="GO" id="GO:0003910">
    <property type="term" value="F:DNA ligase (ATP) activity"/>
    <property type="evidence" value="ECO:0007669"/>
    <property type="project" value="UniProtKB-EC"/>
</dbReference>
<organism evidence="11 12">
    <name type="scientific">Coemansia erecta</name>
    <dbReference type="NCBI Taxonomy" id="147472"/>
    <lineage>
        <taxon>Eukaryota</taxon>
        <taxon>Fungi</taxon>
        <taxon>Fungi incertae sedis</taxon>
        <taxon>Zoopagomycota</taxon>
        <taxon>Kickxellomycotina</taxon>
        <taxon>Kickxellomycetes</taxon>
        <taxon>Kickxellales</taxon>
        <taxon>Kickxellaceae</taxon>
        <taxon>Coemansia</taxon>
    </lineage>
</organism>
<reference evidence="11" key="1">
    <citation type="submission" date="2022-07" db="EMBL/GenBank/DDBJ databases">
        <title>Phylogenomic reconstructions and comparative analyses of Kickxellomycotina fungi.</title>
        <authorList>
            <person name="Reynolds N.K."/>
            <person name="Stajich J.E."/>
            <person name="Barry K."/>
            <person name="Grigoriev I.V."/>
            <person name="Crous P."/>
            <person name="Smith M.E."/>
        </authorList>
    </citation>
    <scope>NUCLEOTIDE SEQUENCE</scope>
    <source>
        <strain evidence="11">NBRC 32514</strain>
    </source>
</reference>
<keyword evidence="12" id="KW-1185">Reference proteome</keyword>
<dbReference type="InterPro" id="IPR003604">
    <property type="entry name" value="Matrin/U1-like-C_Znf_C2H2"/>
</dbReference>
<dbReference type="GO" id="GO:0000398">
    <property type="term" value="P:mRNA splicing, via spliceosome"/>
    <property type="evidence" value="ECO:0007669"/>
    <property type="project" value="InterPro"/>
</dbReference>
<evidence type="ECO:0000256" key="3">
    <source>
        <dbReference type="ARBA" id="ARBA00022723"/>
    </source>
</evidence>
<dbReference type="InterPro" id="IPR013087">
    <property type="entry name" value="Znf_C2H2_type"/>
</dbReference>
<evidence type="ECO:0000256" key="2">
    <source>
        <dbReference type="ARBA" id="ARBA00008776"/>
    </source>
</evidence>
<dbReference type="InterPro" id="IPR051421">
    <property type="entry name" value="RNA_Proc_DNA_Dmg_Regulator"/>
</dbReference>
<dbReference type="AlphaFoldDB" id="A0A9W8CRM2"/>
<dbReference type="PANTHER" id="PTHR12786">
    <property type="entry name" value="SPLICING FACTOR SF3A-RELATED"/>
    <property type="match status" value="1"/>
</dbReference>
<evidence type="ECO:0000256" key="8">
    <source>
        <dbReference type="SAM" id="MobiDB-lite"/>
    </source>
</evidence>
<evidence type="ECO:0000256" key="4">
    <source>
        <dbReference type="ARBA" id="ARBA00022771"/>
    </source>
</evidence>
<dbReference type="EMBL" id="JANBOJ010000209">
    <property type="protein sequence ID" value="KAJ1720972.1"/>
    <property type="molecule type" value="Genomic_DNA"/>
</dbReference>
<dbReference type="InterPro" id="IPR031774">
    <property type="entry name" value="SF3A3_dom"/>
</dbReference>
<dbReference type="Pfam" id="PF16837">
    <property type="entry name" value="SF3A3"/>
    <property type="match status" value="1"/>
</dbReference>
<dbReference type="OrthoDB" id="2160351at2759"/>
<comment type="caution">
    <text evidence="11">The sequence shown here is derived from an EMBL/GenBank/DDBJ whole genome shotgun (WGS) entry which is preliminary data.</text>
</comment>
<dbReference type="PROSITE" id="PS50171">
    <property type="entry name" value="ZF_MATRIN"/>
    <property type="match status" value="1"/>
</dbReference>
<feature type="region of interest" description="Disordered" evidence="8">
    <location>
        <begin position="121"/>
        <end position="140"/>
    </location>
</feature>
<dbReference type="GO" id="GO:0003723">
    <property type="term" value="F:RNA binding"/>
    <property type="evidence" value="ECO:0007669"/>
    <property type="project" value="InterPro"/>
</dbReference>
<sequence>MENSIIEQQRQALEDIERTELAIVDMMQQDLTQHRYRLIREHKINELLAQIQSRSHLVLELEKDSSGRRHQEMEHMAAHQLEEFAARLGEIQSYHRRNPGALVHPPELEYAKYAANPEHIERERKSRAARQQHQQVLTESDDMASLDAGAGHGPPEVVETFVGEGDREKLDTMFSGDERLGRHVDLNAQHELFLNLKDAPRLTYLEYLAQLGSPQSNYSGCLKRLPAYTEYLTSLDEYFRGFFARSRPLFDLPGALDEARRQFDELWARQEVPGWEAAAEEGKGEREGEGEEEGGGLVCATCNRTFEKQTTYAAHMRSRKHQKAVERAAGQTGAGNTGEQPKQQPKQQPNSASDRDIAWAETAVRTYAQILGTSIRDTRADIERRQALTDSERRRELEALDQDNEGEYSSDNDGSSEEQAYNPLNLPLGWDGKPIPFWLYKLHGLGIKFTCEICGNTVYRGRKAYEKHFLETRHATNMRRLGIPNTRQFHGIAVIEEAMGLWRRVQAEGRRENAGADAVEEYEDGEGNVFNKKTYLDLKRQGLI</sequence>
<keyword evidence="3" id="KW-0479">Metal-binding</keyword>
<keyword evidence="11" id="KW-0436">Ligase</keyword>
<dbReference type="Proteomes" id="UP001149813">
    <property type="component" value="Unassembled WGS sequence"/>
</dbReference>
<evidence type="ECO:0000256" key="6">
    <source>
        <dbReference type="ARBA" id="ARBA00023242"/>
    </source>
</evidence>
<feature type="region of interest" description="Disordered" evidence="8">
    <location>
        <begin position="274"/>
        <end position="296"/>
    </location>
</feature>
<feature type="domain" description="Matrin-type" evidence="10">
    <location>
        <begin position="449"/>
        <end position="480"/>
    </location>
</feature>
<gene>
    <name evidence="11" type="primary">sap61</name>
    <name evidence="11" type="ORF">LPJ53_004448</name>
</gene>
<dbReference type="SMART" id="SM00451">
    <property type="entry name" value="ZnF_U1"/>
    <property type="match status" value="2"/>
</dbReference>
<dbReference type="Pfam" id="PF12874">
    <property type="entry name" value="zf-met"/>
    <property type="match status" value="1"/>
</dbReference>
<dbReference type="Gene3D" id="3.30.160.60">
    <property type="entry name" value="Classic Zinc Finger"/>
    <property type="match status" value="1"/>
</dbReference>
<feature type="region of interest" description="Disordered" evidence="8">
    <location>
        <begin position="393"/>
        <end position="420"/>
    </location>
</feature>
<dbReference type="InterPro" id="IPR000690">
    <property type="entry name" value="Matrin/U1-C_Znf_C2H2"/>
</dbReference>
<dbReference type="SMART" id="SM00355">
    <property type="entry name" value="ZnF_C2H2"/>
    <property type="match status" value="2"/>
</dbReference>
<dbReference type="InterPro" id="IPR024598">
    <property type="entry name" value="SF3a60/Prp9_C"/>
</dbReference>
<evidence type="ECO:0000256" key="5">
    <source>
        <dbReference type="ARBA" id="ARBA00022833"/>
    </source>
</evidence>
<feature type="compositionally biased region" description="Low complexity" evidence="8">
    <location>
        <begin position="340"/>
        <end position="349"/>
    </location>
</feature>
<comment type="similarity">
    <text evidence="2">Belongs to the SF3A3 family.</text>
</comment>
<keyword evidence="4 7" id="KW-0863">Zinc-finger</keyword>
<keyword evidence="6" id="KW-0539">Nucleus</keyword>
<proteinExistence type="inferred from homology"/>
<evidence type="ECO:0000259" key="9">
    <source>
        <dbReference type="PROSITE" id="PS50157"/>
    </source>
</evidence>
<dbReference type="InterPro" id="IPR036236">
    <property type="entry name" value="Znf_C2H2_sf"/>
</dbReference>
<dbReference type="SUPFAM" id="SSF57667">
    <property type="entry name" value="beta-beta-alpha zinc fingers"/>
    <property type="match status" value="1"/>
</dbReference>